<dbReference type="HOGENOM" id="CLU_053324_0_0_6"/>
<dbReference type="EMBL" id="AAQH01000013">
    <property type="protein sequence ID" value="EAT11814.1"/>
    <property type="molecule type" value="Genomic_DNA"/>
</dbReference>
<dbReference type="Proteomes" id="UP000004263">
    <property type="component" value="Unassembled WGS sequence"/>
</dbReference>
<name>Q1N0L9_9GAMM</name>
<sequence length="309" mass="36166">MNPILQQLKDPHIRRLAWCLFADPMAHISSAAHLDLGEWHDITALEDWLKKLDQQPKPLHDYILAGNHRLLGSYFERLWQFFFSYHPQWNLLADHVQIIHEKQTLGELDLIVRNPEHDIVHIELATKWYLQAPGHTGANTHDWLGPQTKDRLDLKIKKLKDKQFPFAQHPQVIDHLKTNNLPLPQAQRLVMKGGLFTQLGEDFTLPSCTPPTIEVFPWCHHQTLGSWTRDSHLYCLLEKHEWLGPAQITEHSRILTRAQLLEVTYDHFVKGRHPYALMICDLGSMDLYSHETQQMEVARIMVVKDDWPR</sequence>
<dbReference type="InterPro" id="IPR015003">
    <property type="entry name" value="DUF1853"/>
</dbReference>
<organism evidence="1 2">
    <name type="scientific">Bermanella marisrubri</name>
    <dbReference type="NCBI Taxonomy" id="207949"/>
    <lineage>
        <taxon>Bacteria</taxon>
        <taxon>Pseudomonadati</taxon>
        <taxon>Pseudomonadota</taxon>
        <taxon>Gammaproteobacteria</taxon>
        <taxon>Oceanospirillales</taxon>
        <taxon>Oceanospirillaceae</taxon>
        <taxon>Bermanella</taxon>
    </lineage>
</organism>
<protein>
    <recommendedName>
        <fullName evidence="3">DUF1853 family protein</fullName>
    </recommendedName>
</protein>
<reference evidence="1 2" key="1">
    <citation type="submission" date="2006-03" db="EMBL/GenBank/DDBJ databases">
        <authorList>
            <person name="Pinhassi J."/>
            <person name="Pedros-Alio C."/>
            <person name="Ferriera S."/>
            <person name="Johnson J."/>
            <person name="Kravitz S."/>
            <person name="Halpern A."/>
            <person name="Remington K."/>
            <person name="Beeson K."/>
            <person name="Tran B."/>
            <person name="Rogers Y.-H."/>
            <person name="Friedman R."/>
            <person name="Venter J.C."/>
        </authorList>
    </citation>
    <scope>NUCLEOTIDE SEQUENCE [LARGE SCALE GENOMIC DNA]</scope>
    <source>
        <strain evidence="1 2">RED65</strain>
    </source>
</reference>
<dbReference type="Pfam" id="PF08907">
    <property type="entry name" value="DUF1853"/>
    <property type="match status" value="1"/>
</dbReference>
<dbReference type="OrthoDB" id="378654at2"/>
<evidence type="ECO:0000313" key="1">
    <source>
        <dbReference type="EMBL" id="EAT11814.1"/>
    </source>
</evidence>
<dbReference type="STRING" id="207949.RED65_05489"/>
<comment type="caution">
    <text evidence="1">The sequence shown here is derived from an EMBL/GenBank/DDBJ whole genome shotgun (WGS) entry which is preliminary data.</text>
</comment>
<evidence type="ECO:0008006" key="3">
    <source>
        <dbReference type="Google" id="ProtNLM"/>
    </source>
</evidence>
<proteinExistence type="predicted"/>
<evidence type="ECO:0000313" key="2">
    <source>
        <dbReference type="Proteomes" id="UP000004263"/>
    </source>
</evidence>
<keyword evidence="2" id="KW-1185">Reference proteome</keyword>
<gene>
    <name evidence="1" type="ORF">RED65_05489</name>
</gene>
<dbReference type="AlphaFoldDB" id="Q1N0L9"/>
<dbReference type="RefSeq" id="WP_007016415.1">
    <property type="nucleotide sequence ID" value="NZ_AAQH01000013.1"/>
</dbReference>
<accession>Q1N0L9</accession>